<reference evidence="1 2" key="1">
    <citation type="journal article" date="2021" name="Hortic Res">
        <title>The domestication of Cucurbita argyrosperma as revealed by the genome of its wild relative.</title>
        <authorList>
            <person name="Barrera-Redondo J."/>
            <person name="Sanchez-de la Vega G."/>
            <person name="Aguirre-Liguori J.A."/>
            <person name="Castellanos-Morales G."/>
            <person name="Gutierrez-Guerrero Y.T."/>
            <person name="Aguirre-Dugua X."/>
            <person name="Aguirre-Planter E."/>
            <person name="Tenaillon M.I."/>
            <person name="Lira-Saade R."/>
            <person name="Eguiarte L.E."/>
        </authorList>
    </citation>
    <scope>NUCLEOTIDE SEQUENCE [LARGE SCALE GENOMIC DNA]</scope>
    <source>
        <strain evidence="1">JBR-2021</strain>
    </source>
</reference>
<keyword evidence="2" id="KW-1185">Reference proteome</keyword>
<proteinExistence type="predicted"/>
<gene>
    <name evidence="1" type="ORF">SDJN03_22591</name>
</gene>
<dbReference type="EMBL" id="JAGKQH010000014">
    <property type="protein sequence ID" value="KAG6582589.1"/>
    <property type="molecule type" value="Genomic_DNA"/>
</dbReference>
<accession>A0AAV6MK07</accession>
<evidence type="ECO:0000313" key="2">
    <source>
        <dbReference type="Proteomes" id="UP000685013"/>
    </source>
</evidence>
<protein>
    <submittedName>
        <fullName evidence="1">Uncharacterized protein</fullName>
    </submittedName>
</protein>
<dbReference type="Proteomes" id="UP000685013">
    <property type="component" value="Chromosome 14"/>
</dbReference>
<feature type="non-terminal residue" evidence="1">
    <location>
        <position position="1"/>
    </location>
</feature>
<name>A0AAV6MK07_9ROSI</name>
<dbReference type="AlphaFoldDB" id="A0AAV6MK07"/>
<organism evidence="1 2">
    <name type="scientific">Cucurbita argyrosperma subsp. sororia</name>
    <dbReference type="NCBI Taxonomy" id="37648"/>
    <lineage>
        <taxon>Eukaryota</taxon>
        <taxon>Viridiplantae</taxon>
        <taxon>Streptophyta</taxon>
        <taxon>Embryophyta</taxon>
        <taxon>Tracheophyta</taxon>
        <taxon>Spermatophyta</taxon>
        <taxon>Magnoliopsida</taxon>
        <taxon>eudicotyledons</taxon>
        <taxon>Gunneridae</taxon>
        <taxon>Pentapetalae</taxon>
        <taxon>rosids</taxon>
        <taxon>fabids</taxon>
        <taxon>Cucurbitales</taxon>
        <taxon>Cucurbitaceae</taxon>
        <taxon>Cucurbiteae</taxon>
        <taxon>Cucurbita</taxon>
    </lineage>
</organism>
<evidence type="ECO:0000313" key="1">
    <source>
        <dbReference type="EMBL" id="KAG6582589.1"/>
    </source>
</evidence>
<comment type="caution">
    <text evidence="1">The sequence shown here is derived from an EMBL/GenBank/DDBJ whole genome shotgun (WGS) entry which is preliminary data.</text>
</comment>
<sequence>MEFGDGELGFPEREESDRTCYGRTLVGVCQSLAYVAAKFLLSRQAIGRGRDGEFGCHHLNFVLVCRFNFQARPYRRCTFGVEDGSMMLRDLGLTGKQEALFVELIWYNIFHQTLLN</sequence>